<proteinExistence type="predicted"/>
<protein>
    <submittedName>
        <fullName evidence="1">NAD(P)-binding protein</fullName>
    </submittedName>
</protein>
<gene>
    <name evidence="1" type="ORF">L2X98_24095</name>
</gene>
<reference evidence="1" key="1">
    <citation type="submission" date="2022-01" db="EMBL/GenBank/DDBJ databases">
        <title>Microbacterium eymi and Microbacterium rhizovicinus sp. nov., isolated from the rhizospheric soil of Elymus tsukushiensis, a plant native to the Dokdo Islands, Republic of Korea.</title>
        <authorList>
            <person name="Hwang Y.J."/>
        </authorList>
    </citation>
    <scope>NUCLEOTIDE SEQUENCE</scope>
    <source>
        <strain evidence="1">KUDC0405</strain>
    </source>
</reference>
<dbReference type="InterPro" id="IPR036188">
    <property type="entry name" value="FAD/NAD-bd_sf"/>
</dbReference>
<accession>A0ABY5NLX1</accession>
<dbReference type="RefSeq" id="WP_259612794.1">
    <property type="nucleotide sequence ID" value="NZ_CP091139.2"/>
</dbReference>
<organism evidence="1 2">
    <name type="scientific">Microbacterium elymi</name>
    <dbReference type="NCBI Taxonomy" id="2909587"/>
    <lineage>
        <taxon>Bacteria</taxon>
        <taxon>Bacillati</taxon>
        <taxon>Actinomycetota</taxon>
        <taxon>Actinomycetes</taxon>
        <taxon>Micrococcales</taxon>
        <taxon>Microbacteriaceae</taxon>
        <taxon>Microbacterium</taxon>
    </lineage>
</organism>
<keyword evidence="2" id="KW-1185">Reference proteome</keyword>
<dbReference type="Pfam" id="PF13450">
    <property type="entry name" value="NAD_binding_8"/>
    <property type="match status" value="1"/>
</dbReference>
<dbReference type="Proteomes" id="UP001054811">
    <property type="component" value="Chromosome"/>
</dbReference>
<evidence type="ECO:0000313" key="1">
    <source>
        <dbReference type="EMBL" id="UUT36145.1"/>
    </source>
</evidence>
<evidence type="ECO:0000313" key="2">
    <source>
        <dbReference type="Proteomes" id="UP001054811"/>
    </source>
</evidence>
<name>A0ABY5NLX1_9MICO</name>
<dbReference type="Gene3D" id="3.50.50.60">
    <property type="entry name" value="FAD/NAD(P)-binding domain"/>
    <property type="match status" value="1"/>
</dbReference>
<dbReference type="SUPFAM" id="SSF51905">
    <property type="entry name" value="FAD/NAD(P)-binding domain"/>
    <property type="match status" value="1"/>
</dbReference>
<sequence>MTVRRILIVGGGPAGLTAGLALTRAGFEVEIAELEDRLAAAGVGVLPRTRRCAPCTASA</sequence>
<dbReference type="EMBL" id="CP091139">
    <property type="protein sequence ID" value="UUT36145.1"/>
    <property type="molecule type" value="Genomic_DNA"/>
</dbReference>